<proteinExistence type="predicted"/>
<dbReference type="Proteomes" id="UP001489719">
    <property type="component" value="Unassembled WGS sequence"/>
</dbReference>
<name>A0ACC3TNL4_9ASCO</name>
<gene>
    <name evidence="1" type="ORF">V1517DRAFT_322638</name>
</gene>
<evidence type="ECO:0000313" key="1">
    <source>
        <dbReference type="EMBL" id="KAK9322723.1"/>
    </source>
</evidence>
<organism evidence="1 2">
    <name type="scientific">Lipomyces orientalis</name>
    <dbReference type="NCBI Taxonomy" id="1233043"/>
    <lineage>
        <taxon>Eukaryota</taxon>
        <taxon>Fungi</taxon>
        <taxon>Dikarya</taxon>
        <taxon>Ascomycota</taxon>
        <taxon>Saccharomycotina</taxon>
        <taxon>Lipomycetes</taxon>
        <taxon>Lipomycetales</taxon>
        <taxon>Lipomycetaceae</taxon>
        <taxon>Lipomyces</taxon>
    </lineage>
</organism>
<protein>
    <submittedName>
        <fullName evidence="1">Uncharacterized protein</fullName>
    </submittedName>
</protein>
<keyword evidence="2" id="KW-1185">Reference proteome</keyword>
<dbReference type="EMBL" id="MU970072">
    <property type="protein sequence ID" value="KAK9322723.1"/>
    <property type="molecule type" value="Genomic_DNA"/>
</dbReference>
<reference evidence="2" key="1">
    <citation type="journal article" date="2024" name="Front. Bioeng. Biotechnol.">
        <title>Genome-scale model development and genomic sequencing of the oleaginous clade Lipomyces.</title>
        <authorList>
            <person name="Czajka J.J."/>
            <person name="Han Y."/>
            <person name="Kim J."/>
            <person name="Mondo S.J."/>
            <person name="Hofstad B.A."/>
            <person name="Robles A."/>
            <person name="Haridas S."/>
            <person name="Riley R."/>
            <person name="LaButti K."/>
            <person name="Pangilinan J."/>
            <person name="Andreopoulos W."/>
            <person name="Lipzen A."/>
            <person name="Yan J."/>
            <person name="Wang M."/>
            <person name="Ng V."/>
            <person name="Grigoriev I.V."/>
            <person name="Spatafora J.W."/>
            <person name="Magnuson J.K."/>
            <person name="Baker S.E."/>
            <person name="Pomraning K.R."/>
        </authorList>
    </citation>
    <scope>NUCLEOTIDE SEQUENCE [LARGE SCALE GENOMIC DNA]</scope>
    <source>
        <strain evidence="2">CBS 10300</strain>
    </source>
</reference>
<comment type="caution">
    <text evidence="1">The sequence shown here is derived from an EMBL/GenBank/DDBJ whole genome shotgun (WGS) entry which is preliminary data.</text>
</comment>
<evidence type="ECO:0000313" key="2">
    <source>
        <dbReference type="Proteomes" id="UP001489719"/>
    </source>
</evidence>
<accession>A0ACC3TNL4</accession>
<sequence>MASEAGDNEKKVDRALSQRWVDFKRTALRYDDGDEMYEEFGDDDYYDNNEQEVPPVPSSYRDQSQHPIPGGWDASLAQERNATELSGDVDVREPRASTSAPENPYDASTTAVPPKQAPVIDSEPTVSTPVTYAAVQNTLGPTITAREAPKPLNINVAIAQQASPASTSTSLDSSIPSSIAGHEYSGLNRLSGLILHEDNDQHQLDEVTESMDESKDVVNSDERQDVQRQSSGLRIANLTEQDYLDSPAAESDDVYDEQSAPLDRDEVQRQSQHLPTVAVTADYDNTDESIQRNIEKLSLSRPVDSSVSTSEASSIADRTDNGSAQPSYVAYSDRRSSFASTGDSAYLPQEETAYNTTTDSDDYFKLHDRSTSVGTTRSESEIMTANLLEQLEAQQALEARRQSAIHDSSPSPVNQERQIEEHGPGLPGEYGPSSSVLDRPPIPVTIPAIIPEPEPEQMQTPTYEEPVRDERRLSPTSTIESGATAAEETEEYFEPSVPAEETVNQPQPYVRAISYLSAPYPGPRWNFSEILKEPNPIKRKILFEAARKMEQRYDSGLDQWLLYMTHQRDDVQSFTTSAVAADSPRGHHTIQRTTSMIGHSVTRYSERSVEMMERVGEKSKGIFHKSKLFGSKMTREDERATTTSAGSSAQSKTSNLASFSTNSTHPVFRDSYLATIRRNKDVSVYMVTSIDYTSVLVDSQGVSTSKGATESHGADLSEKFSEHYGPPVASTVLPTSGDLDLDYHDGSHTDGDSSTREVSTPDFVPDSSFQPESQKTNDTSDNCIADLDYDVNTILSAYEDAMDSSKGQPLNSTTTYSPNAGTQPIHKSLRDFEPTLFTLPKVRSASSARIAAMRAASVTTAADKNTSESASSQTFTSGMTQRRVVTTPALPEPKVDLKRMDSVTKSFLSKELAIFDDIGNFNRERPTASFSVDYVAPKSMLLSDADLPSPRLTNASVNPLPQGRPIASEVPVVVPPKNVPSFEVGIPRVGQRSDGMAARLMGLSKLKLPGSSPKPKTEAFKRQPATEKVGVPLASEKQIVTDKGLPSLPQQQNAATGIVNAAPRNYAKRKPVAGIDQATSARAAMEGTIADKTQCNDPPIGSPSAPPLQRLPQHYNYIVKPLPMEPGQAHVPKQTDFWTPQQRAPKPEVKAQRIGEFNRKPTDFKSKFKDLMQMDAMGITPATRTQVKEATATLGNNGSSSLKGVKINLRTLKGKLQKRAEEQEATAGKYNDGLDMIVNAVERNERTGHVHQQQQRYEEVTSTPRTVVNERASSREVAQIRAPVELDCEEAITGNTAKREESDAERYLQEFKVPDLSSQPTDITSSGPSPVVESVHSHKKIDRESVVATEPVLHSKSHSTATSLSEAESLQNLVLSYGAGISEEVVDKPLHIDDDEETEDSAVTLVAGQESMREPSAESSTLSLRETSQGDHEATLSESDLTHYKGKPDIELVDTNKLATGSGIAAGDAKSESVVDIGTISSTQEERAASNNPGKYRRRRSSMPEWSPIATMLKLAPRDPRLNVDDGAESPEVDKKLTATSNKVDLPVFGLLGGSPVSQHHKSKSDPELAWSDDTSSKSISVRFVDKPQIIRRSEFERQQTAETGEPSTKIVYVVPDDYGFADQPMYMRAMSPTLSMEAPYRPSGRMMVDPRYRAPPRPGMRPPPPGYMRRPPQQWSPQGRPPMHRPTRGQVPSGQWPSQRLRPAHMMEYDNIIPILESDRITPRRPLETAPGGMMPPRDYYGRGYRSRTPDRMYGPSDDYRTQAQPYRPSYTTPPPASSASLTSSSSVDTGSQSSSRGNNKGSSAATTKEHMLRMATTPDFDGGAIGSPKRFPKRRM</sequence>